<reference evidence="2 3" key="1">
    <citation type="submission" date="2024-05" db="EMBL/GenBank/DDBJ databases">
        <authorList>
            <person name="Duchaud E."/>
        </authorList>
    </citation>
    <scope>NUCLEOTIDE SEQUENCE [LARGE SCALE GENOMIC DNA]</scope>
    <source>
        <strain evidence="2">Ena-SAMPLE-TAB-13-05-2024-13:56:06:370-140308</strain>
    </source>
</reference>
<evidence type="ECO:0000313" key="3">
    <source>
        <dbReference type="Proteomes" id="UP001497527"/>
    </source>
</evidence>
<dbReference type="RefSeq" id="WP_348718846.1">
    <property type="nucleotide sequence ID" value="NZ_CAXJIO010000017.1"/>
</dbReference>
<keyword evidence="1" id="KW-0472">Membrane</keyword>
<comment type="caution">
    <text evidence="2">The sequence shown here is derived from an EMBL/GenBank/DDBJ whole genome shotgun (WGS) entry which is preliminary data.</text>
</comment>
<proteinExistence type="predicted"/>
<dbReference type="Proteomes" id="UP001497527">
    <property type="component" value="Unassembled WGS sequence"/>
</dbReference>
<protein>
    <submittedName>
        <fullName evidence="2">Uncharacterized protein</fullName>
    </submittedName>
</protein>
<gene>
    <name evidence="2" type="ORF">T190423A01A_80086</name>
</gene>
<accession>A0ABM9PG45</accession>
<dbReference type="EMBL" id="CAXJIO010000017">
    <property type="protein sequence ID" value="CAL2104549.1"/>
    <property type="molecule type" value="Genomic_DNA"/>
</dbReference>
<keyword evidence="1" id="KW-1133">Transmembrane helix</keyword>
<evidence type="ECO:0000256" key="1">
    <source>
        <dbReference type="SAM" id="Phobius"/>
    </source>
</evidence>
<name>A0ABM9PG45_9FLAO</name>
<evidence type="ECO:0000313" key="2">
    <source>
        <dbReference type="EMBL" id="CAL2104549.1"/>
    </source>
</evidence>
<feature type="transmembrane region" description="Helical" evidence="1">
    <location>
        <begin position="56"/>
        <end position="76"/>
    </location>
</feature>
<keyword evidence="3" id="KW-1185">Reference proteome</keyword>
<feature type="transmembrane region" description="Helical" evidence="1">
    <location>
        <begin position="7"/>
        <end position="36"/>
    </location>
</feature>
<organism evidence="2 3">
    <name type="scientific">Tenacibaculum polynesiense</name>
    <dbReference type="NCBI Taxonomy" id="3137857"/>
    <lineage>
        <taxon>Bacteria</taxon>
        <taxon>Pseudomonadati</taxon>
        <taxon>Bacteroidota</taxon>
        <taxon>Flavobacteriia</taxon>
        <taxon>Flavobacteriales</taxon>
        <taxon>Flavobacteriaceae</taxon>
        <taxon>Tenacibaculum</taxon>
    </lineage>
</organism>
<keyword evidence="1" id="KW-0812">Transmembrane</keyword>
<sequence length="80" mass="9613">MKKWKTIVALVLLVLAVIFEWDWFWAFFILMGLLNVLKSKTIHFVEEVSLEETPRLYWTMISIWTFLALFSILNYLNILT</sequence>